<evidence type="ECO:0000313" key="2">
    <source>
        <dbReference type="Proteomes" id="UP000572007"/>
    </source>
</evidence>
<sequence>MISYEQAREIVLARYQHGRHDGFGTRCLDDREILESDEFFAFSVGYREYLVDGDFSYAIAGGVPVVYKADGRFGSLPSPEVAMDDTIRIRPNPQPLLKV</sequence>
<dbReference type="AlphaFoldDB" id="A0A846WCQ1"/>
<evidence type="ECO:0008006" key="3">
    <source>
        <dbReference type="Google" id="ProtNLM"/>
    </source>
</evidence>
<gene>
    <name evidence="1" type="ORF">HGA10_23815</name>
</gene>
<protein>
    <recommendedName>
        <fullName evidence="3">Immunity protein 35 domain-containing protein</fullName>
    </recommendedName>
</protein>
<dbReference type="Proteomes" id="UP000572007">
    <property type="component" value="Unassembled WGS sequence"/>
</dbReference>
<accession>A0A846WCQ1</accession>
<comment type="caution">
    <text evidence="1">The sequence shown here is derived from an EMBL/GenBank/DDBJ whole genome shotgun (WGS) entry which is preliminary data.</text>
</comment>
<keyword evidence="2" id="KW-1185">Reference proteome</keyword>
<proteinExistence type="predicted"/>
<dbReference type="EMBL" id="JAAXOM010000006">
    <property type="protein sequence ID" value="NKX90317.1"/>
    <property type="molecule type" value="Genomic_DNA"/>
</dbReference>
<evidence type="ECO:0000313" key="1">
    <source>
        <dbReference type="EMBL" id="NKX90317.1"/>
    </source>
</evidence>
<name>A0A846WCQ1_9NOCA</name>
<reference evidence="1 2" key="1">
    <citation type="submission" date="2020-04" db="EMBL/GenBank/DDBJ databases">
        <title>MicrobeNet Type strains.</title>
        <authorList>
            <person name="Nicholson A.C."/>
        </authorList>
    </citation>
    <scope>NUCLEOTIDE SEQUENCE [LARGE SCALE GENOMIC DNA]</scope>
    <source>
        <strain evidence="1 2">DSM 44960</strain>
    </source>
</reference>
<dbReference type="RefSeq" id="WP_157105072.1">
    <property type="nucleotide sequence ID" value="NZ_JAAXOM010000006.1"/>
</dbReference>
<organism evidence="1 2">
    <name type="scientific">Nocardia coubleae</name>
    <dbReference type="NCBI Taxonomy" id="356147"/>
    <lineage>
        <taxon>Bacteria</taxon>
        <taxon>Bacillati</taxon>
        <taxon>Actinomycetota</taxon>
        <taxon>Actinomycetes</taxon>
        <taxon>Mycobacteriales</taxon>
        <taxon>Nocardiaceae</taxon>
        <taxon>Nocardia</taxon>
    </lineage>
</organism>